<gene>
    <name evidence="1" type="ORF">B0O44_107260</name>
</gene>
<keyword evidence="2" id="KW-1185">Reference proteome</keyword>
<evidence type="ECO:0000313" key="2">
    <source>
        <dbReference type="Proteomes" id="UP000248198"/>
    </source>
</evidence>
<protein>
    <recommendedName>
        <fullName evidence="3">Insulinase (Peptidase family M16)</fullName>
    </recommendedName>
</protein>
<evidence type="ECO:0000313" key="1">
    <source>
        <dbReference type="EMBL" id="PYF71643.1"/>
    </source>
</evidence>
<accession>A0A318UA51</accession>
<dbReference type="AlphaFoldDB" id="A0A318UA51"/>
<comment type="caution">
    <text evidence="1">The sequence shown here is derived from an EMBL/GenBank/DDBJ whole genome shotgun (WGS) entry which is preliminary data.</text>
</comment>
<reference evidence="1 2" key="1">
    <citation type="submission" date="2018-06" db="EMBL/GenBank/DDBJ databases">
        <title>Genomic Encyclopedia of Archaeal and Bacterial Type Strains, Phase II (KMG-II): from individual species to whole genera.</title>
        <authorList>
            <person name="Goeker M."/>
        </authorList>
    </citation>
    <scope>NUCLEOTIDE SEQUENCE [LARGE SCALE GENOMIC DNA]</scope>
    <source>
        <strain evidence="1 2">DSM 27372</strain>
    </source>
</reference>
<dbReference type="Proteomes" id="UP000248198">
    <property type="component" value="Unassembled WGS sequence"/>
</dbReference>
<name>A0A318UA51_9SPHI</name>
<dbReference type="EMBL" id="QKLU01000007">
    <property type="protein sequence ID" value="PYF71643.1"/>
    <property type="molecule type" value="Genomic_DNA"/>
</dbReference>
<dbReference type="GO" id="GO:0046872">
    <property type="term" value="F:metal ion binding"/>
    <property type="evidence" value="ECO:0007669"/>
    <property type="project" value="InterPro"/>
</dbReference>
<dbReference type="SUPFAM" id="SSF63411">
    <property type="entry name" value="LuxS/MPP-like metallohydrolase"/>
    <property type="match status" value="1"/>
</dbReference>
<organism evidence="1 2">
    <name type="scientific">Pedobacter nutrimenti</name>
    <dbReference type="NCBI Taxonomy" id="1241337"/>
    <lineage>
        <taxon>Bacteria</taxon>
        <taxon>Pseudomonadati</taxon>
        <taxon>Bacteroidota</taxon>
        <taxon>Sphingobacteriia</taxon>
        <taxon>Sphingobacteriales</taxon>
        <taxon>Sphingobacteriaceae</taxon>
        <taxon>Pedobacter</taxon>
    </lineage>
</organism>
<dbReference type="InterPro" id="IPR011249">
    <property type="entry name" value="Metalloenz_LuxS/M16"/>
</dbReference>
<evidence type="ECO:0008006" key="3">
    <source>
        <dbReference type="Google" id="ProtNLM"/>
    </source>
</evidence>
<sequence length="216" mass="23821">MRNLKTILTIIVLLFSVSSGYPQSELMKDPVSFKLKNGMNVIVAENLGTPKVYVQMSFEATNFYNAAKVAAVREVFNALFNQQLNALDARLSYNERGINLVSSGASFENGLRSLFAGLNMPAFTQKALDQAKAIILGHLNTRDVYLPAEINKVSLAKISLDEVNAYYNEIKAPAQIYLTIAGNIALSGAKSLVKSMTEENMRKQDRNKAYLVSSEL</sequence>
<proteinExistence type="predicted"/>
<dbReference type="Gene3D" id="3.30.830.10">
    <property type="entry name" value="Metalloenzyme, LuxS/M16 peptidase-like"/>
    <property type="match status" value="1"/>
</dbReference>